<protein>
    <submittedName>
        <fullName evidence="1">Uncharacterized protein</fullName>
    </submittedName>
</protein>
<keyword evidence="2" id="KW-1185">Reference proteome</keyword>
<dbReference type="AlphaFoldDB" id="A0A4C2AB88"/>
<feature type="non-terminal residue" evidence="1">
    <location>
        <position position="135"/>
    </location>
</feature>
<proteinExistence type="predicted"/>
<organism evidence="1 2">
    <name type="scientific">Eumeta variegata</name>
    <name type="common">Bagworm moth</name>
    <name type="synonym">Eumeta japonica</name>
    <dbReference type="NCBI Taxonomy" id="151549"/>
    <lineage>
        <taxon>Eukaryota</taxon>
        <taxon>Metazoa</taxon>
        <taxon>Ecdysozoa</taxon>
        <taxon>Arthropoda</taxon>
        <taxon>Hexapoda</taxon>
        <taxon>Insecta</taxon>
        <taxon>Pterygota</taxon>
        <taxon>Neoptera</taxon>
        <taxon>Endopterygota</taxon>
        <taxon>Lepidoptera</taxon>
        <taxon>Glossata</taxon>
        <taxon>Ditrysia</taxon>
        <taxon>Tineoidea</taxon>
        <taxon>Psychidae</taxon>
        <taxon>Oiketicinae</taxon>
        <taxon>Eumeta</taxon>
    </lineage>
</organism>
<name>A0A4C2AB88_EUMVA</name>
<evidence type="ECO:0000313" key="2">
    <source>
        <dbReference type="Proteomes" id="UP000299102"/>
    </source>
</evidence>
<comment type="caution">
    <text evidence="1">The sequence shown here is derived from an EMBL/GenBank/DDBJ whole genome shotgun (WGS) entry which is preliminary data.</text>
</comment>
<accession>A0A4C2AB88</accession>
<dbReference type="OrthoDB" id="10017160at2759"/>
<gene>
    <name evidence="1" type="ORF">EVAR_99702_1</name>
</gene>
<dbReference type="Proteomes" id="UP000299102">
    <property type="component" value="Unassembled WGS sequence"/>
</dbReference>
<evidence type="ECO:0000313" key="1">
    <source>
        <dbReference type="EMBL" id="GBP97360.1"/>
    </source>
</evidence>
<reference evidence="1 2" key="1">
    <citation type="journal article" date="2019" name="Commun. Biol.">
        <title>The bagworm genome reveals a unique fibroin gene that provides high tensile strength.</title>
        <authorList>
            <person name="Kono N."/>
            <person name="Nakamura H."/>
            <person name="Ohtoshi R."/>
            <person name="Tomita M."/>
            <person name="Numata K."/>
            <person name="Arakawa K."/>
        </authorList>
    </citation>
    <scope>NUCLEOTIDE SEQUENCE [LARGE SCALE GENOMIC DNA]</scope>
</reference>
<sequence>MDLSRENSRAILLRFSAWAKSKNIASINSLRVLEMKHHRNHCFRFSEFNRGRAMLTDEFKEGQAKLVVLPQIIDAMLELIMQDRHAVYREIQASLGITCMQVKSGYFEQISRACLSAFVVLLHTHIDVAANNIFT</sequence>
<dbReference type="EMBL" id="BGZK01002919">
    <property type="protein sequence ID" value="GBP97360.1"/>
    <property type="molecule type" value="Genomic_DNA"/>
</dbReference>